<dbReference type="AlphaFoldDB" id="A0AAV6UG74"/>
<name>A0AAV6UG74_9ARAC</name>
<evidence type="ECO:0000313" key="3">
    <source>
        <dbReference type="EMBL" id="KAG8182698.1"/>
    </source>
</evidence>
<protein>
    <submittedName>
        <fullName evidence="3">Uncharacterized protein</fullName>
    </submittedName>
</protein>
<feature type="transmembrane region" description="Helical" evidence="2">
    <location>
        <begin position="44"/>
        <end position="64"/>
    </location>
</feature>
<dbReference type="Proteomes" id="UP000827092">
    <property type="component" value="Unassembled WGS sequence"/>
</dbReference>
<sequence>MYKRILIELTAIVHEILKTDLPFSWQFCSSKSNRDLCLLVNSSIYLAVYIAFVAWFLLFISKLFHVYSRGKLNHKGIRFLSVIFSFQTAQSLWPFLLESTYFFTCSFYPWATSAVVLWMHLSKDPSLFALTTLMERFDGSHLSQETSERSYMASFVTEFTPSLSSDGSISPPNVTPERETSASVLQSINKFLGFNSDSEDFNLDSEGISLNGTTETETSDSDENINIGNEQETEGIVNDPEETREHIVAERNFLQSGPSTSTAISGRNHKKGYCARCWREDGLPFYPGFSQLREPYRTRTGLPYGPPRYFMNDSEFVEKYGIGRNDRV</sequence>
<reference evidence="3 4" key="1">
    <citation type="journal article" date="2022" name="Nat. Ecol. Evol.">
        <title>A masculinizing supergene underlies an exaggerated male reproductive morph in a spider.</title>
        <authorList>
            <person name="Hendrickx F."/>
            <person name="De Corte Z."/>
            <person name="Sonet G."/>
            <person name="Van Belleghem S.M."/>
            <person name="Kostlbacher S."/>
            <person name="Vangestel C."/>
        </authorList>
    </citation>
    <scope>NUCLEOTIDE SEQUENCE [LARGE SCALE GENOMIC DNA]</scope>
    <source>
        <strain evidence="3">W744_W776</strain>
    </source>
</reference>
<organism evidence="3 4">
    <name type="scientific">Oedothorax gibbosus</name>
    <dbReference type="NCBI Taxonomy" id="931172"/>
    <lineage>
        <taxon>Eukaryota</taxon>
        <taxon>Metazoa</taxon>
        <taxon>Ecdysozoa</taxon>
        <taxon>Arthropoda</taxon>
        <taxon>Chelicerata</taxon>
        <taxon>Arachnida</taxon>
        <taxon>Araneae</taxon>
        <taxon>Araneomorphae</taxon>
        <taxon>Entelegynae</taxon>
        <taxon>Araneoidea</taxon>
        <taxon>Linyphiidae</taxon>
        <taxon>Erigoninae</taxon>
        <taxon>Oedothorax</taxon>
    </lineage>
</organism>
<keyword evidence="4" id="KW-1185">Reference proteome</keyword>
<dbReference type="EMBL" id="JAFNEN010000452">
    <property type="protein sequence ID" value="KAG8182698.1"/>
    <property type="molecule type" value="Genomic_DNA"/>
</dbReference>
<gene>
    <name evidence="3" type="ORF">JTE90_017676</name>
</gene>
<proteinExistence type="predicted"/>
<keyword evidence="2" id="KW-1133">Transmembrane helix</keyword>
<keyword evidence="2" id="KW-0472">Membrane</keyword>
<feature type="region of interest" description="Disordered" evidence="1">
    <location>
        <begin position="205"/>
        <end position="239"/>
    </location>
</feature>
<keyword evidence="2" id="KW-0812">Transmembrane</keyword>
<comment type="caution">
    <text evidence="3">The sequence shown here is derived from an EMBL/GenBank/DDBJ whole genome shotgun (WGS) entry which is preliminary data.</text>
</comment>
<evidence type="ECO:0000256" key="2">
    <source>
        <dbReference type="SAM" id="Phobius"/>
    </source>
</evidence>
<evidence type="ECO:0000313" key="4">
    <source>
        <dbReference type="Proteomes" id="UP000827092"/>
    </source>
</evidence>
<accession>A0AAV6UG74</accession>
<feature type="region of interest" description="Disordered" evidence="1">
    <location>
        <begin position="161"/>
        <end position="180"/>
    </location>
</feature>
<feature type="compositionally biased region" description="Polar residues" evidence="1">
    <location>
        <begin position="161"/>
        <end position="172"/>
    </location>
</feature>
<evidence type="ECO:0000256" key="1">
    <source>
        <dbReference type="SAM" id="MobiDB-lite"/>
    </source>
</evidence>